<sequence>MVNKLWCETVIPILWKNPWRYDIDYHNKIYLFIIIASCLPDDIKEFLASQEILLPSVSHQSLLYDYLSFCRSINIDVLNSIISIGSRDLYDQFLLQQEFYHLLMRKCPGLNSLDLGSINHQIFYFPEAKTNLESLCELRCDTSIEPSYFYGLSRFCQYIQRLIIINKYVKVNRGMVKFIEIQRNLKYFEWKDNVDYFEDYNFIENPYEEIILALAKKAEVLNHLIITFIDYHEYTFLQNVLTKLYKLKSLKINNFFINFSDNQLKKLIYHELEIFNIDCISLNSISNIIGNSGGYLKKIIFKYYDYYLCDHENKFYEDSLIFIQKIYKNCPLIEYLSLAFSSSTEHFKEFEKLLNICQNLKSLLIMIPNTTNNEETGKELLNILIRSAPINLREIRFFDYFQFSLKNLEEFLEKWRGRPAISIRSYDPIYKSDPYMKLIIKYKIDGVIKDFKHDSVYF</sequence>
<comment type="caution">
    <text evidence="1">The sequence shown here is derived from an EMBL/GenBank/DDBJ whole genome shotgun (WGS) entry which is preliminary data.</text>
</comment>
<reference evidence="1 3" key="1">
    <citation type="submission" date="2017-11" db="EMBL/GenBank/DDBJ databases">
        <title>The genome of Rhizophagus clarus HR1 reveals common genetic basis of auxotrophy among arbuscular mycorrhizal fungi.</title>
        <authorList>
            <person name="Kobayashi Y."/>
        </authorList>
    </citation>
    <scope>NUCLEOTIDE SEQUENCE [LARGE SCALE GENOMIC DNA]</scope>
    <source>
        <strain evidence="1 3">HR1</strain>
    </source>
</reference>
<dbReference type="SUPFAM" id="SSF52047">
    <property type="entry name" value="RNI-like"/>
    <property type="match status" value="1"/>
</dbReference>
<protein>
    <recommendedName>
        <fullName evidence="4">F-box domain-containing protein</fullName>
    </recommendedName>
</protein>
<dbReference type="Gene3D" id="3.80.10.10">
    <property type="entry name" value="Ribonuclease Inhibitor"/>
    <property type="match status" value="1"/>
</dbReference>
<evidence type="ECO:0008006" key="4">
    <source>
        <dbReference type="Google" id="ProtNLM"/>
    </source>
</evidence>
<dbReference type="Proteomes" id="UP000247702">
    <property type="component" value="Unassembled WGS sequence"/>
</dbReference>
<reference evidence="2" key="2">
    <citation type="submission" date="2019-10" db="EMBL/GenBank/DDBJ databases">
        <title>Conservation and host-specific expression of non-tandemly repeated heterogenous ribosome RNA gene in arbuscular mycorrhizal fungi.</title>
        <authorList>
            <person name="Maeda T."/>
            <person name="Kobayashi Y."/>
            <person name="Nakagawa T."/>
            <person name="Ezawa T."/>
            <person name="Yamaguchi K."/>
            <person name="Bino T."/>
            <person name="Nishimoto Y."/>
            <person name="Shigenobu S."/>
            <person name="Kawaguchi M."/>
        </authorList>
    </citation>
    <scope>NUCLEOTIDE SEQUENCE</scope>
    <source>
        <strain evidence="2">HR1</strain>
    </source>
</reference>
<evidence type="ECO:0000313" key="2">
    <source>
        <dbReference type="EMBL" id="GES90016.1"/>
    </source>
</evidence>
<evidence type="ECO:0000313" key="1">
    <source>
        <dbReference type="EMBL" id="GBC10043.1"/>
    </source>
</evidence>
<proteinExistence type="predicted"/>
<dbReference type="EMBL" id="BEXD01004348">
    <property type="protein sequence ID" value="GBC10043.1"/>
    <property type="molecule type" value="Genomic_DNA"/>
</dbReference>
<gene>
    <name evidence="2" type="ORF">RCL2_001687700</name>
    <name evidence="1" type="ORF">RclHR1_00930021</name>
</gene>
<organism evidence="1 3">
    <name type="scientific">Rhizophagus clarus</name>
    <dbReference type="NCBI Taxonomy" id="94130"/>
    <lineage>
        <taxon>Eukaryota</taxon>
        <taxon>Fungi</taxon>
        <taxon>Fungi incertae sedis</taxon>
        <taxon>Mucoromycota</taxon>
        <taxon>Glomeromycotina</taxon>
        <taxon>Glomeromycetes</taxon>
        <taxon>Glomerales</taxon>
        <taxon>Glomeraceae</taxon>
        <taxon>Rhizophagus</taxon>
    </lineage>
</organism>
<dbReference type="Proteomes" id="UP000615446">
    <property type="component" value="Unassembled WGS sequence"/>
</dbReference>
<evidence type="ECO:0000313" key="3">
    <source>
        <dbReference type="Proteomes" id="UP000247702"/>
    </source>
</evidence>
<dbReference type="InterPro" id="IPR032675">
    <property type="entry name" value="LRR_dom_sf"/>
</dbReference>
<dbReference type="EMBL" id="BLAL01000193">
    <property type="protein sequence ID" value="GES90016.1"/>
    <property type="molecule type" value="Genomic_DNA"/>
</dbReference>
<name>A0A2Z6SA15_9GLOM</name>
<accession>A0A2Z6SA15</accession>
<keyword evidence="3" id="KW-1185">Reference proteome</keyword>
<dbReference type="AlphaFoldDB" id="A0A2Z6SA15"/>